<evidence type="ECO:0000313" key="3">
    <source>
        <dbReference type="Proteomes" id="UP000297668"/>
    </source>
</evidence>
<proteinExistence type="predicted"/>
<feature type="transmembrane region" description="Helical" evidence="1">
    <location>
        <begin position="20"/>
        <end position="44"/>
    </location>
</feature>
<dbReference type="RefSeq" id="WP_135259844.1">
    <property type="nucleotide sequence ID" value="NZ_SJZF01000005.1"/>
</dbReference>
<keyword evidence="1" id="KW-1133">Transmembrane helix</keyword>
<sequence length="89" mass="9999">MRRLPPLRPRFLYLVVRGPFPWPLPVLLPLFALEWTLLAVLFLLKTKALLRGRPLRGLPLKGVFALRGLPPLALVGIAAEEAEVKVGLW</sequence>
<organism evidence="2 3">
    <name type="scientific">Thermus tengchongensis</name>
    <dbReference type="NCBI Taxonomy" id="1214928"/>
    <lineage>
        <taxon>Bacteria</taxon>
        <taxon>Thermotogati</taxon>
        <taxon>Deinococcota</taxon>
        <taxon>Deinococci</taxon>
        <taxon>Thermales</taxon>
        <taxon>Thermaceae</taxon>
        <taxon>Thermus</taxon>
    </lineage>
</organism>
<keyword evidence="1" id="KW-0812">Transmembrane</keyword>
<dbReference type="AlphaFoldDB" id="A0A4Y9FCP3"/>
<evidence type="ECO:0000256" key="1">
    <source>
        <dbReference type="SAM" id="Phobius"/>
    </source>
</evidence>
<gene>
    <name evidence="2" type="ORF">E0687_04110</name>
</gene>
<protein>
    <submittedName>
        <fullName evidence="2">Uncharacterized protein</fullName>
    </submittedName>
</protein>
<reference evidence="2 3" key="1">
    <citation type="submission" date="2019-03" db="EMBL/GenBank/DDBJ databases">
        <title>Thermus tengchongensis species for the arsenic transformation mechanism.</title>
        <authorList>
            <person name="Yuan G.C."/>
        </authorList>
    </citation>
    <scope>NUCLEOTIDE SEQUENCE [LARGE SCALE GENOMIC DNA]</scope>
    <source>
        <strain evidence="2 3">15W</strain>
    </source>
</reference>
<evidence type="ECO:0000313" key="2">
    <source>
        <dbReference type="EMBL" id="TFU26917.1"/>
    </source>
</evidence>
<dbReference type="EMBL" id="SJZF01000005">
    <property type="protein sequence ID" value="TFU26917.1"/>
    <property type="molecule type" value="Genomic_DNA"/>
</dbReference>
<accession>A0A4Y9FCP3</accession>
<dbReference type="Proteomes" id="UP000297668">
    <property type="component" value="Unassembled WGS sequence"/>
</dbReference>
<name>A0A4Y9FCP3_9DEIN</name>
<comment type="caution">
    <text evidence="2">The sequence shown here is derived from an EMBL/GenBank/DDBJ whole genome shotgun (WGS) entry which is preliminary data.</text>
</comment>
<keyword evidence="1" id="KW-0472">Membrane</keyword>